<reference evidence="2 3" key="1">
    <citation type="submission" date="2021-06" db="EMBL/GenBank/DDBJ databases">
        <title>Chromosome-level genome assembly of the red-tail catfish (Hemibagrus wyckioides).</title>
        <authorList>
            <person name="Shao F."/>
        </authorList>
    </citation>
    <scope>NUCLEOTIDE SEQUENCE [LARGE SCALE GENOMIC DNA]</scope>
    <source>
        <strain evidence="2">EC202008001</strain>
        <tissue evidence="2">Blood</tissue>
    </source>
</reference>
<protein>
    <recommendedName>
        <fullName evidence="4">Neurensin-1</fullName>
    </recommendedName>
</protein>
<comment type="caution">
    <text evidence="2">The sequence shown here is derived from an EMBL/GenBank/DDBJ whole genome shotgun (WGS) entry which is preliminary data.</text>
</comment>
<evidence type="ECO:0008006" key="4">
    <source>
        <dbReference type="Google" id="ProtNLM"/>
    </source>
</evidence>
<dbReference type="PANTHER" id="PTHR14796:SF3">
    <property type="entry name" value="NEURENSIN 1-LIKE-RELATED"/>
    <property type="match status" value="1"/>
</dbReference>
<dbReference type="Pfam" id="PF14927">
    <property type="entry name" value="Neurensin"/>
    <property type="match status" value="1"/>
</dbReference>
<dbReference type="AlphaFoldDB" id="A0A9D3P9S1"/>
<dbReference type="PANTHER" id="PTHR14796">
    <property type="entry name" value="NEURENSIN 1-RELATED"/>
    <property type="match status" value="1"/>
</dbReference>
<keyword evidence="1" id="KW-0812">Transmembrane</keyword>
<dbReference type="OrthoDB" id="5979667at2759"/>
<keyword evidence="1" id="KW-1133">Transmembrane helix</keyword>
<dbReference type="EMBL" id="JAHKSW010000001">
    <property type="protein sequence ID" value="KAG7335473.1"/>
    <property type="molecule type" value="Genomic_DNA"/>
</dbReference>
<feature type="transmembrane region" description="Helical" evidence="1">
    <location>
        <begin position="295"/>
        <end position="318"/>
    </location>
</feature>
<dbReference type="InterPro" id="IPR024883">
    <property type="entry name" value="Neurensin"/>
</dbReference>
<sequence length="368" mass="41722">MFEVMETVMFEVMETVMFEVMETVVFEVMETVMFEVMETVMFEVMETVMFEVMETVMFEVMETVMFEVMETVMFEVMETVMFEVMETVMFEVMETVMFEVMETVMFEMMETVMFEVMETVMFEVMETVMFEVMETVMFEWETCACAVHVWTHSCRRCCAQSDGRQQEDKHHSPPPASTDVKMASCPELCGSEYGEGGPQRYGVRSYLHQFYEDCTSSIWERHHDEFQTQRSPSRWSSVLWKVCVAVGAVILVSGLSVLLVGYATPPRLEAFGEDELLFVDGRAVRFNRALDACKLGGAVLFCVGGAGVAAGLILLAACGQGGTKDDLRLQRRFKERLAEIQASVPNSGDAKVPVTLSKVQNIQPGAEP</sequence>
<evidence type="ECO:0000313" key="2">
    <source>
        <dbReference type="EMBL" id="KAG7335473.1"/>
    </source>
</evidence>
<dbReference type="GO" id="GO:0043025">
    <property type="term" value="C:neuronal cell body"/>
    <property type="evidence" value="ECO:0007669"/>
    <property type="project" value="TreeGrafter"/>
</dbReference>
<organism evidence="2 3">
    <name type="scientific">Hemibagrus wyckioides</name>
    <dbReference type="NCBI Taxonomy" id="337641"/>
    <lineage>
        <taxon>Eukaryota</taxon>
        <taxon>Metazoa</taxon>
        <taxon>Chordata</taxon>
        <taxon>Craniata</taxon>
        <taxon>Vertebrata</taxon>
        <taxon>Euteleostomi</taxon>
        <taxon>Actinopterygii</taxon>
        <taxon>Neopterygii</taxon>
        <taxon>Teleostei</taxon>
        <taxon>Ostariophysi</taxon>
        <taxon>Siluriformes</taxon>
        <taxon>Bagridae</taxon>
        <taxon>Hemibagrus</taxon>
    </lineage>
</organism>
<keyword evidence="3" id="KW-1185">Reference proteome</keyword>
<dbReference type="GO" id="GO:0007399">
    <property type="term" value="P:nervous system development"/>
    <property type="evidence" value="ECO:0007669"/>
    <property type="project" value="TreeGrafter"/>
</dbReference>
<feature type="transmembrane region" description="Helical" evidence="1">
    <location>
        <begin position="238"/>
        <end position="263"/>
    </location>
</feature>
<keyword evidence="1" id="KW-0472">Membrane</keyword>
<dbReference type="GO" id="GO:0043005">
    <property type="term" value="C:neuron projection"/>
    <property type="evidence" value="ECO:0007669"/>
    <property type="project" value="TreeGrafter"/>
</dbReference>
<dbReference type="GO" id="GO:0030133">
    <property type="term" value="C:transport vesicle"/>
    <property type="evidence" value="ECO:0007669"/>
    <property type="project" value="InterPro"/>
</dbReference>
<gene>
    <name evidence="2" type="ORF">KOW79_000166</name>
</gene>
<dbReference type="Proteomes" id="UP000824219">
    <property type="component" value="Linkage Group LG01"/>
</dbReference>
<proteinExistence type="predicted"/>
<evidence type="ECO:0000313" key="3">
    <source>
        <dbReference type="Proteomes" id="UP000824219"/>
    </source>
</evidence>
<accession>A0A9D3P9S1</accession>
<name>A0A9D3P9S1_9TELE</name>
<evidence type="ECO:0000256" key="1">
    <source>
        <dbReference type="SAM" id="Phobius"/>
    </source>
</evidence>